<organism evidence="16 17">
    <name type="scientific">Candidatus Schmidhempelia bombi str. Bimp</name>
    <dbReference type="NCBI Taxonomy" id="1387197"/>
    <lineage>
        <taxon>Bacteria</taxon>
        <taxon>Pseudomonadati</taxon>
        <taxon>Pseudomonadota</taxon>
        <taxon>Gammaproteobacteria</taxon>
        <taxon>Orbales</taxon>
        <taxon>Orbaceae</taxon>
        <taxon>Candidatus Schmidhempelia</taxon>
    </lineage>
</organism>
<comment type="subunit">
    <text evidence="13">Interacts with the Sec translocase complex via SecD. Specifically interacts with transmembrane segments of nascent integral membrane proteins during membrane integration.</text>
</comment>
<dbReference type="PANTHER" id="PTHR12428:SF65">
    <property type="entry name" value="CYTOCHROME C OXIDASE ASSEMBLY PROTEIN COX18, MITOCHONDRIAL"/>
    <property type="match status" value="1"/>
</dbReference>
<evidence type="ECO:0000256" key="5">
    <source>
        <dbReference type="ARBA" id="ARBA00022475"/>
    </source>
</evidence>
<comment type="subcellular location">
    <subcellularLocation>
        <location evidence="1">Cell inner membrane</location>
        <topology evidence="1">Multi-pass membrane protein</topology>
    </subcellularLocation>
    <subcellularLocation>
        <location evidence="13">Cell membrane</location>
        <topology evidence="13">Multi-pass membrane protein</topology>
    </subcellularLocation>
</comment>
<dbReference type="PRINTS" id="PR01900">
    <property type="entry name" value="YIDCPROTEIN"/>
</dbReference>
<evidence type="ECO:0000256" key="9">
    <source>
        <dbReference type="ARBA" id="ARBA00023136"/>
    </source>
</evidence>
<protein>
    <recommendedName>
        <fullName evidence="3 13">Membrane protein insertase YidC</fullName>
    </recommendedName>
    <alternativeName>
        <fullName evidence="12 13">Foldase YidC</fullName>
    </alternativeName>
    <alternativeName>
        <fullName evidence="11 13">Membrane integrase YidC</fullName>
    </alternativeName>
    <alternativeName>
        <fullName evidence="13">Membrane protein YidC</fullName>
    </alternativeName>
</protein>
<dbReference type="Proteomes" id="UP000506160">
    <property type="component" value="Unassembled WGS sequence"/>
</dbReference>
<feature type="domain" description="Membrane insertase YidC N-terminal" evidence="15">
    <location>
        <begin position="56"/>
        <end position="339"/>
    </location>
</feature>
<keyword evidence="9 13" id="KW-0472">Membrane</keyword>
<feature type="transmembrane region" description="Helical" evidence="13">
    <location>
        <begin position="490"/>
        <end position="515"/>
    </location>
</feature>
<dbReference type="RefSeq" id="WP_024496291.1">
    <property type="nucleotide sequence ID" value="NZ_AWGA01000063.1"/>
</dbReference>
<keyword evidence="7 13" id="KW-0653">Protein transport</keyword>
<dbReference type="Pfam" id="PF14849">
    <property type="entry name" value="YidC_periplas"/>
    <property type="match status" value="1"/>
</dbReference>
<evidence type="ECO:0000256" key="1">
    <source>
        <dbReference type="ARBA" id="ARBA00004429"/>
    </source>
</evidence>
<evidence type="ECO:0000256" key="11">
    <source>
        <dbReference type="ARBA" id="ARBA00033245"/>
    </source>
</evidence>
<evidence type="ECO:0000313" key="17">
    <source>
        <dbReference type="Proteomes" id="UP000506160"/>
    </source>
</evidence>
<keyword evidence="4 13" id="KW-0813">Transport</keyword>
<evidence type="ECO:0000256" key="12">
    <source>
        <dbReference type="ARBA" id="ARBA00033342"/>
    </source>
</evidence>
<evidence type="ECO:0000256" key="8">
    <source>
        <dbReference type="ARBA" id="ARBA00022989"/>
    </source>
</evidence>
<evidence type="ECO:0000256" key="4">
    <source>
        <dbReference type="ARBA" id="ARBA00022448"/>
    </source>
</evidence>
<dbReference type="HAMAP" id="MF_01810">
    <property type="entry name" value="YidC_type1"/>
    <property type="match status" value="1"/>
</dbReference>
<dbReference type="NCBIfam" id="TIGR03592">
    <property type="entry name" value="yidC_oxa1_cterm"/>
    <property type="match status" value="1"/>
</dbReference>
<comment type="similarity">
    <text evidence="2 13">Belongs to the OXA1/ALB3/YidC family. Type 1 subfamily.</text>
</comment>
<dbReference type="AlphaFoldDB" id="A0AB94IBU4"/>
<reference evidence="16 17" key="1">
    <citation type="journal article" date="2014" name="Appl. Environ. Microbiol.">
        <title>Genomic features of a bumble bee symbiont reflect its host environment.</title>
        <authorList>
            <person name="Martinson V.G."/>
            <person name="Magoc T."/>
            <person name="Koch H."/>
            <person name="Salzberg S.L."/>
            <person name="Moran N.A."/>
        </authorList>
    </citation>
    <scope>NUCLEOTIDE SEQUENCE [LARGE SCALE GENOMIC DNA]</scope>
    <source>
        <strain evidence="16 17">Bimp</strain>
    </source>
</reference>
<dbReference type="PANTHER" id="PTHR12428">
    <property type="entry name" value="OXA1"/>
    <property type="match status" value="1"/>
</dbReference>
<proteinExistence type="inferred from homology"/>
<keyword evidence="5 13" id="KW-1003">Cell membrane</keyword>
<keyword evidence="6 13" id="KW-0812">Transmembrane</keyword>
<dbReference type="InterPro" id="IPR047196">
    <property type="entry name" value="YidC_ALB_C"/>
</dbReference>
<dbReference type="GO" id="GO:0015031">
    <property type="term" value="P:protein transport"/>
    <property type="evidence" value="ECO:0007669"/>
    <property type="project" value="UniProtKB-KW"/>
</dbReference>
<dbReference type="Gene3D" id="2.70.98.90">
    <property type="match status" value="1"/>
</dbReference>
<feature type="transmembrane region" description="Helical" evidence="13">
    <location>
        <begin position="7"/>
        <end position="23"/>
    </location>
</feature>
<evidence type="ECO:0000256" key="3">
    <source>
        <dbReference type="ARBA" id="ARBA00015325"/>
    </source>
</evidence>
<evidence type="ECO:0000259" key="15">
    <source>
        <dbReference type="Pfam" id="PF14849"/>
    </source>
</evidence>
<gene>
    <name evidence="13 16" type="primary">yidC</name>
    <name evidence="16" type="ORF">O970_06370</name>
</gene>
<evidence type="ECO:0000259" key="14">
    <source>
        <dbReference type="Pfam" id="PF02096"/>
    </source>
</evidence>
<dbReference type="InterPro" id="IPR028053">
    <property type="entry name" value="Membr_insert_YidC_N"/>
</dbReference>
<keyword evidence="8 13" id="KW-1133">Transmembrane helix</keyword>
<dbReference type="GO" id="GO:0032977">
    <property type="term" value="F:membrane insertase activity"/>
    <property type="evidence" value="ECO:0007669"/>
    <property type="project" value="InterPro"/>
</dbReference>
<keyword evidence="17" id="KW-1185">Reference proteome</keyword>
<keyword evidence="10 13" id="KW-0143">Chaperone</keyword>
<dbReference type="GO" id="GO:0005886">
    <property type="term" value="C:plasma membrane"/>
    <property type="evidence" value="ECO:0007669"/>
    <property type="project" value="UniProtKB-SubCell"/>
</dbReference>
<evidence type="ECO:0000256" key="10">
    <source>
        <dbReference type="ARBA" id="ARBA00023186"/>
    </source>
</evidence>
<evidence type="ECO:0000256" key="13">
    <source>
        <dbReference type="HAMAP-Rule" id="MF_01810"/>
    </source>
</evidence>
<feature type="transmembrane region" description="Helical" evidence="13">
    <location>
        <begin position="415"/>
        <end position="436"/>
    </location>
</feature>
<accession>A0AB94IBU4</accession>
<dbReference type="PRINTS" id="PR00701">
    <property type="entry name" value="60KDINNERMP"/>
</dbReference>
<dbReference type="NCBIfam" id="NF002351">
    <property type="entry name" value="PRK01318.1-1"/>
    <property type="match status" value="1"/>
</dbReference>
<comment type="function">
    <text evidence="13">Required for the insertion and/or proper folding and/or complex formation of integral membrane proteins into the membrane. Involved in integration of membrane proteins that insert both dependently and independently of the Sec translocase complex, as well as at least some lipoproteins. Aids folding of multispanning membrane proteins.</text>
</comment>
<evidence type="ECO:0000256" key="6">
    <source>
        <dbReference type="ARBA" id="ARBA00022692"/>
    </source>
</evidence>
<sequence length="543" mass="61851">MTSQRNIFFMALLFVSLMIWQTWHADKLAPKPEKIDQTAGQLVNKSADGTQLSQLITVKSDVLSLTINTYGGDIQSAQLLKYDQTLKSDQPYQLLMTHPDFIYIAESGLIGRDGPDSTLQGGLRPIYTVAQQQFELADGVDELHIPMTYTENGKVFVKEFVLHRGKYAIDVNYHITNQTSQPIDVAMYGQLKQTMKLPENATTEGGSGLGQHAYRGAAFSSDNSNYSKYDFDEISKRNLNESTQHGWVAMLQHYFASAWVPAQNQDNVLYTKSVNKNSVALVGFKGETITIAPASEQVLKASLWLGPELQDQLAATAKHLDLIVDYGWLWFLSQPLFHLLKFIQSFVTNWGVAIIIITFIVRGILFPLTRAQYRSMARMKVLQPRLQALKERYGDDRQRLSQETMALYRQEKVNPLGGCLPVLIQMPIFLALYYMLGNSVELRHAPFALWIQDLSAQDPYYILPLLMGGTMFLIQKMSPTPVTDPMQQKMMMFMPVIFTVFFLWFPSGLVLYYTVSNIFTIAQQKIIYWELERKGLHEKKKKK</sequence>
<dbReference type="NCBIfam" id="TIGR03593">
    <property type="entry name" value="yidC_nterm"/>
    <property type="match status" value="1"/>
</dbReference>
<feature type="transmembrane region" description="Helical" evidence="13">
    <location>
        <begin position="350"/>
        <end position="369"/>
    </location>
</feature>
<comment type="caution">
    <text evidence="16">The sequence shown here is derived from an EMBL/GenBank/DDBJ whole genome shotgun (WGS) entry which is preliminary data.</text>
</comment>
<dbReference type="InterPro" id="IPR019998">
    <property type="entry name" value="Membr_insert_YidC"/>
</dbReference>
<dbReference type="NCBIfam" id="NF002352">
    <property type="entry name" value="PRK01318.1-3"/>
    <property type="match status" value="1"/>
</dbReference>
<evidence type="ECO:0000313" key="16">
    <source>
        <dbReference type="EMBL" id="TEA26878.1"/>
    </source>
</evidence>
<dbReference type="EMBL" id="AWGA01000063">
    <property type="protein sequence ID" value="TEA26878.1"/>
    <property type="molecule type" value="Genomic_DNA"/>
</dbReference>
<dbReference type="InterPro" id="IPR038221">
    <property type="entry name" value="YidC_periplasmic_sf"/>
</dbReference>
<dbReference type="CDD" id="cd20070">
    <property type="entry name" value="5TM_YidC_Alb3"/>
    <property type="match status" value="1"/>
</dbReference>
<dbReference type="InterPro" id="IPR028055">
    <property type="entry name" value="YidC/Oxa/ALB_C"/>
</dbReference>
<evidence type="ECO:0000256" key="2">
    <source>
        <dbReference type="ARBA" id="ARBA00010527"/>
    </source>
</evidence>
<evidence type="ECO:0000256" key="7">
    <source>
        <dbReference type="ARBA" id="ARBA00022927"/>
    </source>
</evidence>
<dbReference type="GO" id="GO:0051205">
    <property type="term" value="P:protein insertion into membrane"/>
    <property type="evidence" value="ECO:0007669"/>
    <property type="project" value="TreeGrafter"/>
</dbReference>
<dbReference type="InterPro" id="IPR001708">
    <property type="entry name" value="YidC/ALB3/OXA1/COX18"/>
</dbReference>
<name>A0AB94IBU4_9GAMM</name>
<dbReference type="Pfam" id="PF02096">
    <property type="entry name" value="60KD_IMP"/>
    <property type="match status" value="1"/>
</dbReference>
<feature type="domain" description="Membrane insertase YidC/Oxa/ALB C-terminal" evidence="14">
    <location>
        <begin position="350"/>
        <end position="528"/>
    </location>
</feature>
<dbReference type="CDD" id="cd19961">
    <property type="entry name" value="EcYidC-like_peri"/>
    <property type="match status" value="1"/>
</dbReference>